<feature type="domain" description="Peptidase M20 dimerisation" evidence="6">
    <location>
        <begin position="203"/>
        <end position="337"/>
    </location>
</feature>
<dbReference type="GO" id="GO:0016787">
    <property type="term" value="F:hydrolase activity"/>
    <property type="evidence" value="ECO:0007669"/>
    <property type="project" value="UniProtKB-KW"/>
</dbReference>
<protein>
    <submittedName>
        <fullName evidence="7">Unannotated protein</fullName>
    </submittedName>
</protein>
<keyword evidence="5" id="KW-0862">Zinc</keyword>
<dbReference type="InterPro" id="IPR002933">
    <property type="entry name" value="Peptidase_M20"/>
</dbReference>
<dbReference type="SUPFAM" id="SSF55031">
    <property type="entry name" value="Bacterial exopeptidase dimerisation domain"/>
    <property type="match status" value="1"/>
</dbReference>
<dbReference type="CDD" id="cd05675">
    <property type="entry name" value="M20_yscS_like"/>
    <property type="match status" value="1"/>
</dbReference>
<dbReference type="Pfam" id="PF01546">
    <property type="entry name" value="Peptidase_M20"/>
    <property type="match status" value="1"/>
</dbReference>
<dbReference type="InterPro" id="IPR050072">
    <property type="entry name" value="Peptidase_M20A"/>
</dbReference>
<dbReference type="NCBIfam" id="NF005913">
    <property type="entry name" value="PRK07906.1"/>
    <property type="match status" value="1"/>
</dbReference>
<proteinExistence type="inferred from homology"/>
<dbReference type="Pfam" id="PF07687">
    <property type="entry name" value="M20_dimer"/>
    <property type="match status" value="1"/>
</dbReference>
<evidence type="ECO:0000256" key="1">
    <source>
        <dbReference type="ARBA" id="ARBA00001947"/>
    </source>
</evidence>
<keyword evidence="4" id="KW-0378">Hydrolase</keyword>
<dbReference type="FunFam" id="1.10.150.900:FF:000002">
    <property type="entry name" value="M20/M25/M40 family peptidase"/>
    <property type="match status" value="1"/>
</dbReference>
<keyword evidence="3" id="KW-0479">Metal-binding</keyword>
<dbReference type="AlphaFoldDB" id="A0A6J6DB31"/>
<organism evidence="7">
    <name type="scientific">freshwater metagenome</name>
    <dbReference type="NCBI Taxonomy" id="449393"/>
    <lineage>
        <taxon>unclassified sequences</taxon>
        <taxon>metagenomes</taxon>
        <taxon>ecological metagenomes</taxon>
    </lineage>
</organism>
<dbReference type="EMBL" id="CAEZTL010000005">
    <property type="protein sequence ID" value="CAB4561190.1"/>
    <property type="molecule type" value="Genomic_DNA"/>
</dbReference>
<evidence type="ECO:0000256" key="3">
    <source>
        <dbReference type="ARBA" id="ARBA00022723"/>
    </source>
</evidence>
<dbReference type="PANTHER" id="PTHR43808:SF8">
    <property type="entry name" value="PEPTIDASE M20 DIMERISATION DOMAIN-CONTAINING PROTEIN"/>
    <property type="match status" value="1"/>
</dbReference>
<evidence type="ECO:0000256" key="4">
    <source>
        <dbReference type="ARBA" id="ARBA00022801"/>
    </source>
</evidence>
<dbReference type="SUPFAM" id="SSF53187">
    <property type="entry name" value="Zn-dependent exopeptidases"/>
    <property type="match status" value="1"/>
</dbReference>
<dbReference type="Gene3D" id="3.40.630.10">
    <property type="entry name" value="Zn peptidases"/>
    <property type="match status" value="1"/>
</dbReference>
<dbReference type="InterPro" id="IPR011650">
    <property type="entry name" value="Peptidase_M20_dimer"/>
</dbReference>
<evidence type="ECO:0000256" key="5">
    <source>
        <dbReference type="ARBA" id="ARBA00022833"/>
    </source>
</evidence>
<evidence type="ECO:0000259" key="6">
    <source>
        <dbReference type="Pfam" id="PF07687"/>
    </source>
</evidence>
<comment type="cofactor">
    <cofactor evidence="1">
        <name>Zn(2+)</name>
        <dbReference type="ChEBI" id="CHEBI:29105"/>
    </cofactor>
</comment>
<dbReference type="PIRSF" id="PIRSF036696">
    <property type="entry name" value="ACY-1"/>
    <property type="match status" value="1"/>
</dbReference>
<evidence type="ECO:0000313" key="7">
    <source>
        <dbReference type="EMBL" id="CAB4561190.1"/>
    </source>
</evidence>
<sequence length="442" mass="47934">MVSKPGANENFSSIEEEAVAICQDLIRIPSVNYGEGKGDERAVAEYVVASLSEVGISAEIFESAPNRCSVIARIPGSDVDRPGLVLHGHLDVVPANAQDWQVDPFSGEIRDGAIWGRGAVDMKNVDAMILAIVRNWSRTGYQPPRNILLAFFADEEAGSNFGSRFMTREHPEVFAGYSEAISEVGGFSVTLKNGKRLYFIEAAQKGIHWMKLTANGLAGHGSMVNNDNAITRLSDAVSKVGSFTWPQRYTETVKVLFRRIAEATGRPYDENDLRPLLDEIGPTARMIGATLSNTANPTILEAGYKANVIPGSASAVIDGRFLPGYEEELNSTIRSIVGPDIQIETLTRDIALEVNFTGPLVDAMCAAIIEEDPEGIPVPYLMSGGTDNKALSELGIVGYGFSPLRLPADLDFMALFHGVDERVPIESLHFGVRALDAFLRKC</sequence>
<dbReference type="InterPro" id="IPR036264">
    <property type="entry name" value="Bact_exopeptidase_dim_dom"/>
</dbReference>
<dbReference type="Gene3D" id="1.10.150.900">
    <property type="match status" value="1"/>
</dbReference>
<name>A0A6J6DB31_9ZZZZ</name>
<dbReference type="Gene3D" id="3.30.70.360">
    <property type="match status" value="1"/>
</dbReference>
<accession>A0A6J6DB31</accession>
<dbReference type="PROSITE" id="PS00759">
    <property type="entry name" value="ARGE_DAPE_CPG2_2"/>
    <property type="match status" value="1"/>
</dbReference>
<dbReference type="GO" id="GO:0046872">
    <property type="term" value="F:metal ion binding"/>
    <property type="evidence" value="ECO:0007669"/>
    <property type="project" value="UniProtKB-KW"/>
</dbReference>
<dbReference type="PANTHER" id="PTHR43808">
    <property type="entry name" value="ACETYLORNITHINE DEACETYLASE"/>
    <property type="match status" value="1"/>
</dbReference>
<gene>
    <name evidence="7" type="ORF">UFOPK1683_00109</name>
</gene>
<comment type="similarity">
    <text evidence="2">Belongs to the peptidase M20A family.</text>
</comment>
<reference evidence="7" key="1">
    <citation type="submission" date="2020-05" db="EMBL/GenBank/DDBJ databases">
        <authorList>
            <person name="Chiriac C."/>
            <person name="Salcher M."/>
            <person name="Ghai R."/>
            <person name="Kavagutti S V."/>
        </authorList>
    </citation>
    <scope>NUCLEOTIDE SEQUENCE</scope>
</reference>
<evidence type="ECO:0000256" key="2">
    <source>
        <dbReference type="ARBA" id="ARBA00006247"/>
    </source>
</evidence>
<dbReference type="InterPro" id="IPR001261">
    <property type="entry name" value="ArgE/DapE_CS"/>
</dbReference>